<evidence type="ECO:0000313" key="1">
    <source>
        <dbReference type="EMBL" id="SFU54505.1"/>
    </source>
</evidence>
<dbReference type="OrthoDB" id="244056at2"/>
<dbReference type="RefSeq" id="WP_139234559.1">
    <property type="nucleotide sequence ID" value="NZ_FPBV01000003.1"/>
</dbReference>
<dbReference type="AlphaFoldDB" id="A0A1I7H1C8"/>
<keyword evidence="2" id="KW-1185">Reference proteome</keyword>
<evidence type="ECO:0000313" key="2">
    <source>
        <dbReference type="Proteomes" id="UP000183508"/>
    </source>
</evidence>
<accession>A0A1I7H1C8</accession>
<protein>
    <submittedName>
        <fullName evidence="1">Peptidase family U32</fullName>
    </submittedName>
</protein>
<gene>
    <name evidence="1" type="ORF">SAMN05421543_103179</name>
</gene>
<dbReference type="Pfam" id="PF01136">
    <property type="entry name" value="Peptidase_U32"/>
    <property type="match status" value="1"/>
</dbReference>
<dbReference type="eggNOG" id="COG0826">
    <property type="taxonomic scope" value="Bacteria"/>
</dbReference>
<dbReference type="InterPro" id="IPR001539">
    <property type="entry name" value="Peptidase_U32"/>
</dbReference>
<dbReference type="EMBL" id="FPBV01000003">
    <property type="protein sequence ID" value="SFU54505.1"/>
    <property type="molecule type" value="Genomic_DNA"/>
</dbReference>
<name>A0A1I7H1C8_9BACL</name>
<dbReference type="Proteomes" id="UP000183508">
    <property type="component" value="Unassembled WGS sequence"/>
</dbReference>
<organism evidence="1 2">
    <name type="scientific">Alicyclobacillus macrosporangiidus</name>
    <dbReference type="NCBI Taxonomy" id="392015"/>
    <lineage>
        <taxon>Bacteria</taxon>
        <taxon>Bacillati</taxon>
        <taxon>Bacillota</taxon>
        <taxon>Bacilli</taxon>
        <taxon>Bacillales</taxon>
        <taxon>Alicyclobacillaceae</taxon>
        <taxon>Alicyclobacillus</taxon>
    </lineage>
</organism>
<dbReference type="STRING" id="392015.SAMN05421543_103179"/>
<reference evidence="2" key="1">
    <citation type="submission" date="2016-10" db="EMBL/GenBank/DDBJ databases">
        <authorList>
            <person name="Varghese N."/>
        </authorList>
    </citation>
    <scope>NUCLEOTIDE SEQUENCE [LARGE SCALE GENOMIC DNA]</scope>
    <source>
        <strain evidence="2">DSM 17980</strain>
    </source>
</reference>
<sequence>MAMYDETRAALKRLGLPDRDGVDLGPSPKRFADGAQVRVEIPSCEGPKVLRAVLEEAERLDVRIHRVSQGSGVLLMTDEEIREMAKLGAEAGIEVSLFIGPRAGWHLSPLAKSESGGIVRSRTLGAEQIVQSVEEVKRAYALGIRSVLVADDGLLWVLGEMRRRGDLPADMKYKVSVMIGVANPATAMLLERYGADTINVGTDLNLAQLAAVRAATTVPLDIYVEVPDDVGGFVRYYEIPDLIPLTSPVYIKFGLRNAPNIYPSGGHLEDLAVKLGRERVRRARIGQELIERYCPGVVMSKPGERCEDLAVPVVR</sequence>
<proteinExistence type="predicted"/>